<dbReference type="GO" id="GO:0080048">
    <property type="term" value="F:GDP-D-glucose phosphorylase activity"/>
    <property type="evidence" value="ECO:0007669"/>
    <property type="project" value="UniProtKB-EC"/>
</dbReference>
<dbReference type="GO" id="GO:0016787">
    <property type="term" value="F:hydrolase activity"/>
    <property type="evidence" value="ECO:0007669"/>
    <property type="project" value="UniProtKB-KW"/>
</dbReference>
<dbReference type="GO" id="GO:0005085">
    <property type="term" value="F:guanyl-nucleotide exchange factor activity"/>
    <property type="evidence" value="ECO:0007669"/>
    <property type="project" value="UniProtKB-KW"/>
</dbReference>
<keyword evidence="8" id="KW-0344">Guanine-nucleotide releasing factor</keyword>
<organism evidence="16">
    <name type="scientific">Thrips palmi</name>
    <name type="common">Melon thrips</name>
    <dbReference type="NCBI Taxonomy" id="161013"/>
    <lineage>
        <taxon>Eukaryota</taxon>
        <taxon>Metazoa</taxon>
        <taxon>Ecdysozoa</taxon>
        <taxon>Arthropoda</taxon>
        <taxon>Hexapoda</taxon>
        <taxon>Insecta</taxon>
        <taxon>Pterygota</taxon>
        <taxon>Neoptera</taxon>
        <taxon>Paraneoptera</taxon>
        <taxon>Thysanoptera</taxon>
        <taxon>Terebrantia</taxon>
        <taxon>Thripoidea</taxon>
        <taxon>Thripidae</taxon>
        <taxon>Thrips</taxon>
    </lineage>
</organism>
<dbReference type="RefSeq" id="XP_034248913.1">
    <property type="nucleotide sequence ID" value="XM_034393022.1"/>
</dbReference>
<name>A0A6P8ZUD6_THRPL</name>
<dbReference type="KEGG" id="tpal:117649856"/>
<comment type="catalytic activity">
    <reaction evidence="1">
        <text>GDP-alpha-D-glucose + phosphate = alpha-D-glucose 1-phosphate + GDP + H(+)</text>
        <dbReference type="Rhea" id="RHEA:30387"/>
        <dbReference type="ChEBI" id="CHEBI:15378"/>
        <dbReference type="ChEBI" id="CHEBI:43474"/>
        <dbReference type="ChEBI" id="CHEBI:58189"/>
        <dbReference type="ChEBI" id="CHEBI:58601"/>
        <dbReference type="ChEBI" id="CHEBI:62230"/>
        <dbReference type="EC" id="2.7.7.78"/>
    </reaction>
</comment>
<dbReference type="FunCoup" id="A0A6P8ZUD6">
    <property type="interactions" value="474"/>
</dbReference>
<dbReference type="EC" id="2.7.7.78" evidence="5"/>
<feature type="domain" description="GDPGP1-like N-terminal" evidence="14">
    <location>
        <begin position="32"/>
        <end position="192"/>
    </location>
</feature>
<evidence type="ECO:0000259" key="14">
    <source>
        <dbReference type="Pfam" id="PF26217"/>
    </source>
</evidence>
<gene>
    <name evidence="16" type="primary">LOC117649856</name>
</gene>
<evidence type="ECO:0000259" key="13">
    <source>
        <dbReference type="Pfam" id="PF26216"/>
    </source>
</evidence>
<evidence type="ECO:0000256" key="5">
    <source>
        <dbReference type="ARBA" id="ARBA00012507"/>
    </source>
</evidence>
<dbReference type="GO" id="GO:0006006">
    <property type="term" value="P:glucose metabolic process"/>
    <property type="evidence" value="ECO:0007669"/>
    <property type="project" value="TreeGrafter"/>
</dbReference>
<evidence type="ECO:0000256" key="10">
    <source>
        <dbReference type="ARBA" id="ARBA00022695"/>
    </source>
</evidence>
<comment type="function">
    <text evidence="2">Specific and highly efficient GDP-D-glucose phosphorylase regulating the levels of GDP-D-glucose in cells.</text>
</comment>
<keyword evidence="7" id="KW-0963">Cytoplasm</keyword>
<dbReference type="AlphaFoldDB" id="A0A6P8ZUD6"/>
<evidence type="ECO:0000256" key="8">
    <source>
        <dbReference type="ARBA" id="ARBA00022658"/>
    </source>
</evidence>
<evidence type="ECO:0000256" key="4">
    <source>
        <dbReference type="ARBA" id="ARBA00006451"/>
    </source>
</evidence>
<protein>
    <recommendedName>
        <fullName evidence="6">GDP-D-glucose phosphorylase 1</fullName>
        <ecNumber evidence="5">2.7.7.78</ecNumber>
    </recommendedName>
</protein>
<dbReference type="GO" id="GO:0005737">
    <property type="term" value="C:cytoplasm"/>
    <property type="evidence" value="ECO:0007669"/>
    <property type="project" value="UniProtKB-SubCell"/>
</dbReference>
<dbReference type="Proteomes" id="UP000515158">
    <property type="component" value="Unplaced"/>
</dbReference>
<evidence type="ECO:0000256" key="9">
    <source>
        <dbReference type="ARBA" id="ARBA00022679"/>
    </source>
</evidence>
<dbReference type="OrthoDB" id="417175at2759"/>
<proteinExistence type="inferred from homology"/>
<comment type="subcellular location">
    <subcellularLocation>
        <location evidence="3">Cytoplasm</location>
    </subcellularLocation>
</comment>
<keyword evidence="12" id="KW-0378">Hydrolase</keyword>
<accession>A0A6P8ZUD6</accession>
<dbReference type="GeneID" id="117649856"/>
<sequence>MSSKILKINFKNAVASVSWNKTGANPSNLSSFDNELLSAWNDAMRSGYFRYKVNIQGSSIIPGKWNFFAMLNPDRGENRRKPQEFNSVNDPFDPASFNFTRIKNEEILFTLDATDNEQKLYNEDLLAINVSPINEGHSLILPCRNKMNPQVLDLHSIELGLRILLMSSSPSFRVAFNSLCAFASVNHLHLHCLYVDCPMRLESIDLLPFEGPCFQVKNYPSHGFVFQCLAESENDVKTLSRNVFKLTSFLSSQNEAHNVIMTRSKLTESDQDLSHIRVYVWVRKSNMGAKDTTGFNPAALELFGYFMYKDADNYKNADEAKLCRVLEDLTQEPFEKNCENVRLLFKE</sequence>
<evidence type="ECO:0000313" key="15">
    <source>
        <dbReference type="Proteomes" id="UP000515158"/>
    </source>
</evidence>
<reference evidence="16" key="1">
    <citation type="submission" date="2025-08" db="UniProtKB">
        <authorList>
            <consortium name="RefSeq"/>
        </authorList>
    </citation>
    <scope>IDENTIFICATION</scope>
    <source>
        <tissue evidence="16">Total insect</tissue>
    </source>
</reference>
<evidence type="ECO:0000256" key="7">
    <source>
        <dbReference type="ARBA" id="ARBA00022490"/>
    </source>
</evidence>
<dbReference type="PANTHER" id="PTHR20884:SF8">
    <property type="entry name" value="GDP-D-GLUCOSE PHOSPHORYLASE 1"/>
    <property type="match status" value="1"/>
</dbReference>
<dbReference type="Pfam" id="PF26216">
    <property type="entry name" value="GDPGP1_C"/>
    <property type="match status" value="1"/>
</dbReference>
<dbReference type="InParanoid" id="A0A6P8ZUD6"/>
<keyword evidence="15" id="KW-1185">Reference proteome</keyword>
<keyword evidence="9" id="KW-0808">Transferase</keyword>
<keyword evidence="11" id="KW-0547">Nucleotide-binding</keyword>
<comment type="similarity">
    <text evidence="4">Belongs to the GDPGP1 family.</text>
</comment>
<evidence type="ECO:0000256" key="12">
    <source>
        <dbReference type="ARBA" id="ARBA00022801"/>
    </source>
</evidence>
<keyword evidence="10" id="KW-0548">Nucleotidyltransferase</keyword>
<evidence type="ECO:0000256" key="6">
    <source>
        <dbReference type="ARBA" id="ARBA00018857"/>
    </source>
</evidence>
<evidence type="ECO:0000313" key="16">
    <source>
        <dbReference type="RefSeq" id="XP_034248913.1"/>
    </source>
</evidence>
<dbReference type="InterPro" id="IPR058865">
    <property type="entry name" value="GDPGP1_C"/>
</dbReference>
<dbReference type="PANTHER" id="PTHR20884">
    <property type="entry name" value="GDP-D-GLUCOSE PHOSPHORYLASE 1"/>
    <property type="match status" value="1"/>
</dbReference>
<dbReference type="InterPro" id="IPR026506">
    <property type="entry name" value="GDPGP"/>
</dbReference>
<dbReference type="InterPro" id="IPR058866">
    <property type="entry name" value="GDPGP1_N"/>
</dbReference>
<evidence type="ECO:0000256" key="11">
    <source>
        <dbReference type="ARBA" id="ARBA00022741"/>
    </source>
</evidence>
<evidence type="ECO:0000256" key="3">
    <source>
        <dbReference type="ARBA" id="ARBA00004496"/>
    </source>
</evidence>
<feature type="domain" description="GDPGP1-like C-terminal" evidence="13">
    <location>
        <begin position="214"/>
        <end position="334"/>
    </location>
</feature>
<dbReference type="GO" id="GO:0000166">
    <property type="term" value="F:nucleotide binding"/>
    <property type="evidence" value="ECO:0007669"/>
    <property type="project" value="UniProtKB-KW"/>
</dbReference>
<evidence type="ECO:0000256" key="2">
    <source>
        <dbReference type="ARBA" id="ARBA00003049"/>
    </source>
</evidence>
<evidence type="ECO:0000256" key="1">
    <source>
        <dbReference type="ARBA" id="ARBA00000063"/>
    </source>
</evidence>
<dbReference type="Pfam" id="PF26217">
    <property type="entry name" value="GDPGP1_N"/>
    <property type="match status" value="1"/>
</dbReference>